<dbReference type="PANTHER" id="PTHR11949">
    <property type="entry name" value="INTERFERON REGULATORY FACTOR"/>
    <property type="match status" value="1"/>
</dbReference>
<dbReference type="InterPro" id="IPR036388">
    <property type="entry name" value="WH-like_DNA-bd_sf"/>
</dbReference>
<dbReference type="PRINTS" id="PR00267">
    <property type="entry name" value="INTFRNREGFCT"/>
</dbReference>
<feature type="region of interest" description="Disordered" evidence="1">
    <location>
        <begin position="27"/>
        <end position="53"/>
    </location>
</feature>
<dbReference type="SMART" id="SM00348">
    <property type="entry name" value="IRF"/>
    <property type="match status" value="1"/>
</dbReference>
<name>A0A6J8E0L8_MYTCO</name>
<feature type="domain" description="IRF tryptophan pentad repeat" evidence="2">
    <location>
        <begin position="58"/>
        <end position="162"/>
    </location>
</feature>
<dbReference type="InterPro" id="IPR001346">
    <property type="entry name" value="Interferon_reg_fact_DNA-bd_dom"/>
</dbReference>
<feature type="compositionally biased region" description="Acidic residues" evidence="1">
    <location>
        <begin position="30"/>
        <end position="41"/>
    </location>
</feature>
<dbReference type="PANTHER" id="PTHR11949:SF17">
    <property type="entry name" value="IRF TRYPTOPHAN PENTAD REPEAT DOMAIN-CONTAINING PROTEIN"/>
    <property type="match status" value="1"/>
</dbReference>
<dbReference type="Proteomes" id="UP000507470">
    <property type="component" value="Unassembled WGS sequence"/>
</dbReference>
<dbReference type="GO" id="GO:0000981">
    <property type="term" value="F:DNA-binding transcription factor activity, RNA polymerase II-specific"/>
    <property type="evidence" value="ECO:0007669"/>
    <property type="project" value="TreeGrafter"/>
</dbReference>
<dbReference type="GO" id="GO:0000978">
    <property type="term" value="F:RNA polymerase II cis-regulatory region sequence-specific DNA binding"/>
    <property type="evidence" value="ECO:0007669"/>
    <property type="project" value="TreeGrafter"/>
</dbReference>
<protein>
    <submittedName>
        <fullName evidence="3">IRF2</fullName>
    </submittedName>
</protein>
<proteinExistence type="predicted"/>
<dbReference type="CDD" id="cd00103">
    <property type="entry name" value="IRF"/>
    <property type="match status" value="1"/>
</dbReference>
<dbReference type="Gene3D" id="1.10.10.10">
    <property type="entry name" value="Winged helix-like DNA-binding domain superfamily/Winged helix DNA-binding domain"/>
    <property type="match status" value="1"/>
</dbReference>
<keyword evidence="4" id="KW-1185">Reference proteome</keyword>
<gene>
    <name evidence="3" type="ORF">MCOR_46810</name>
</gene>
<dbReference type="OrthoDB" id="6538197at2759"/>
<dbReference type="Pfam" id="PF00605">
    <property type="entry name" value="IRF"/>
    <property type="match status" value="1"/>
</dbReference>
<feature type="compositionally biased region" description="Polar residues" evidence="1">
    <location>
        <begin position="331"/>
        <end position="340"/>
    </location>
</feature>
<dbReference type="InterPro" id="IPR036390">
    <property type="entry name" value="WH_DNA-bd_sf"/>
</dbReference>
<dbReference type="SUPFAM" id="SSF46785">
    <property type="entry name" value="Winged helix' DNA-binding domain"/>
    <property type="match status" value="1"/>
</dbReference>
<sequence length="374" mass="41455">MSSDQEGCEEPELGVETEEIICETVFLKSEEDDPEEDDDTPSETYSVEGQRPVRPVERQKMRPWLIDLLDKNILPGLSWQNKRENIFRISWKHAAHNCFNRNRDSDLFERWAFHTGRHHEGNHKRWKANFRCALNSLPDVMELKELGVRKGDNAFKVYKFLDSPEPTMKEKMEIKRKYSLMAGIKLDESHSGSSTPTVSTAPSSPEREGSSGVDGGIQTLLKAIELKTQQQTSDMSKTPQKRGSSGGTTQTRSKRAKKDSRDDAPVETEATVVICSGRPSPASTPGSDTISGVQKMPYITAIDPTSGIPYVTAVDQKTGKITLVQLRKTDSPSAPTTPTGRSEILIPSSKNANEPFRSGSKCYGSPSGSNNPRP</sequence>
<feature type="region of interest" description="Disordered" evidence="1">
    <location>
        <begin position="228"/>
        <end position="292"/>
    </location>
</feature>
<dbReference type="PROSITE" id="PS51507">
    <property type="entry name" value="IRF_2"/>
    <property type="match status" value="1"/>
</dbReference>
<reference evidence="3 4" key="1">
    <citation type="submission" date="2020-06" db="EMBL/GenBank/DDBJ databases">
        <authorList>
            <person name="Li R."/>
            <person name="Bekaert M."/>
        </authorList>
    </citation>
    <scope>NUCLEOTIDE SEQUENCE [LARGE SCALE GENOMIC DNA]</scope>
    <source>
        <strain evidence="4">wild</strain>
    </source>
</reference>
<dbReference type="GO" id="GO:0002376">
    <property type="term" value="P:immune system process"/>
    <property type="evidence" value="ECO:0007669"/>
    <property type="project" value="TreeGrafter"/>
</dbReference>
<organism evidence="3 4">
    <name type="scientific">Mytilus coruscus</name>
    <name type="common">Sea mussel</name>
    <dbReference type="NCBI Taxonomy" id="42192"/>
    <lineage>
        <taxon>Eukaryota</taxon>
        <taxon>Metazoa</taxon>
        <taxon>Spiralia</taxon>
        <taxon>Lophotrochozoa</taxon>
        <taxon>Mollusca</taxon>
        <taxon>Bivalvia</taxon>
        <taxon>Autobranchia</taxon>
        <taxon>Pteriomorphia</taxon>
        <taxon>Mytilida</taxon>
        <taxon>Mytiloidea</taxon>
        <taxon>Mytilidae</taxon>
        <taxon>Mytilinae</taxon>
        <taxon>Mytilus</taxon>
    </lineage>
</organism>
<evidence type="ECO:0000313" key="3">
    <source>
        <dbReference type="EMBL" id="CAC5413957.1"/>
    </source>
</evidence>
<feature type="compositionally biased region" description="Low complexity" evidence="1">
    <location>
        <begin position="191"/>
        <end position="204"/>
    </location>
</feature>
<dbReference type="EMBL" id="CACVKT020008276">
    <property type="protein sequence ID" value="CAC5413957.1"/>
    <property type="molecule type" value="Genomic_DNA"/>
</dbReference>
<dbReference type="GO" id="GO:0005634">
    <property type="term" value="C:nucleus"/>
    <property type="evidence" value="ECO:0007669"/>
    <property type="project" value="TreeGrafter"/>
</dbReference>
<evidence type="ECO:0000259" key="2">
    <source>
        <dbReference type="PROSITE" id="PS51507"/>
    </source>
</evidence>
<evidence type="ECO:0000313" key="4">
    <source>
        <dbReference type="Proteomes" id="UP000507470"/>
    </source>
</evidence>
<feature type="region of interest" description="Disordered" evidence="1">
    <location>
        <begin position="329"/>
        <end position="374"/>
    </location>
</feature>
<evidence type="ECO:0000256" key="1">
    <source>
        <dbReference type="SAM" id="MobiDB-lite"/>
    </source>
</evidence>
<feature type="region of interest" description="Disordered" evidence="1">
    <location>
        <begin position="187"/>
        <end position="214"/>
    </location>
</feature>
<feature type="compositionally biased region" description="Polar residues" evidence="1">
    <location>
        <begin position="281"/>
        <end position="292"/>
    </location>
</feature>
<dbReference type="AlphaFoldDB" id="A0A6J8E0L8"/>
<feature type="compositionally biased region" description="Polar residues" evidence="1">
    <location>
        <begin position="228"/>
        <end position="251"/>
    </location>
</feature>
<accession>A0A6J8E0L8</accession>